<feature type="transmembrane region" description="Helical" evidence="6">
    <location>
        <begin position="103"/>
        <end position="126"/>
    </location>
</feature>
<evidence type="ECO:0000313" key="7">
    <source>
        <dbReference type="EMBL" id="KAG7156929.1"/>
    </source>
</evidence>
<feature type="transmembrane region" description="Helical" evidence="6">
    <location>
        <begin position="291"/>
        <end position="307"/>
    </location>
</feature>
<evidence type="ECO:0000256" key="6">
    <source>
        <dbReference type="SAM" id="Phobius"/>
    </source>
</evidence>
<evidence type="ECO:0000256" key="4">
    <source>
        <dbReference type="ARBA" id="ARBA00022989"/>
    </source>
</evidence>
<feature type="transmembrane region" description="Helical" evidence="6">
    <location>
        <begin position="133"/>
        <end position="151"/>
    </location>
</feature>
<name>A0A8J5JIF4_HOMAM</name>
<feature type="transmembrane region" description="Helical" evidence="6">
    <location>
        <begin position="234"/>
        <end position="256"/>
    </location>
</feature>
<proteinExistence type="predicted"/>
<gene>
    <name evidence="7" type="primary">Cstr4-L1</name>
    <name evidence="7" type="ORF">Hamer_G015858</name>
</gene>
<keyword evidence="5 6" id="KW-0472">Membrane</keyword>
<comment type="subcellular location">
    <subcellularLocation>
        <location evidence="1">Membrane</location>
        <topology evidence="1">Multi-pass membrane protein</topology>
    </subcellularLocation>
</comment>
<comment type="caution">
    <text evidence="7">The sequence shown here is derived from an EMBL/GenBank/DDBJ whole genome shotgun (WGS) entry which is preliminary data.</text>
</comment>
<organism evidence="7 8">
    <name type="scientific">Homarus americanus</name>
    <name type="common">American lobster</name>
    <dbReference type="NCBI Taxonomy" id="6706"/>
    <lineage>
        <taxon>Eukaryota</taxon>
        <taxon>Metazoa</taxon>
        <taxon>Ecdysozoa</taxon>
        <taxon>Arthropoda</taxon>
        <taxon>Crustacea</taxon>
        <taxon>Multicrustacea</taxon>
        <taxon>Malacostraca</taxon>
        <taxon>Eumalacostraca</taxon>
        <taxon>Eucarida</taxon>
        <taxon>Decapoda</taxon>
        <taxon>Pleocyemata</taxon>
        <taxon>Astacidea</taxon>
        <taxon>Nephropoidea</taxon>
        <taxon>Nephropidae</taxon>
        <taxon>Homarus</taxon>
    </lineage>
</organism>
<feature type="transmembrane region" description="Helical" evidence="6">
    <location>
        <begin position="163"/>
        <end position="186"/>
    </location>
</feature>
<keyword evidence="8" id="KW-1185">Reference proteome</keyword>
<feature type="transmembrane region" description="Helical" evidence="6">
    <location>
        <begin position="268"/>
        <end position="285"/>
    </location>
</feature>
<reference evidence="7" key="1">
    <citation type="journal article" date="2021" name="Sci. Adv.">
        <title>The American lobster genome reveals insights on longevity, neural, and immune adaptations.</title>
        <authorList>
            <person name="Polinski J.M."/>
            <person name="Zimin A.V."/>
            <person name="Clark K.F."/>
            <person name="Kohn A.B."/>
            <person name="Sadowski N."/>
            <person name="Timp W."/>
            <person name="Ptitsyn A."/>
            <person name="Khanna P."/>
            <person name="Romanova D.Y."/>
            <person name="Williams P."/>
            <person name="Greenwood S.J."/>
            <person name="Moroz L.L."/>
            <person name="Walt D.R."/>
            <person name="Bodnar A.G."/>
        </authorList>
    </citation>
    <scope>NUCLEOTIDE SEQUENCE</scope>
    <source>
        <strain evidence="7">GMGI-L3</strain>
    </source>
</reference>
<dbReference type="GO" id="GO:0015165">
    <property type="term" value="F:pyrimidine nucleotide-sugar transmembrane transporter activity"/>
    <property type="evidence" value="ECO:0007669"/>
    <property type="project" value="InterPro"/>
</dbReference>
<dbReference type="InterPro" id="IPR007271">
    <property type="entry name" value="Nuc_sug_transpt"/>
</dbReference>
<feature type="transmembrane region" description="Helical" evidence="6">
    <location>
        <begin position="71"/>
        <end position="91"/>
    </location>
</feature>
<keyword evidence="2" id="KW-0762">Sugar transport</keyword>
<feature type="transmembrane region" description="Helical" evidence="6">
    <location>
        <begin position="198"/>
        <end position="214"/>
    </location>
</feature>
<dbReference type="GO" id="GO:0000139">
    <property type="term" value="C:Golgi membrane"/>
    <property type="evidence" value="ECO:0007669"/>
    <property type="project" value="InterPro"/>
</dbReference>
<evidence type="ECO:0000256" key="1">
    <source>
        <dbReference type="ARBA" id="ARBA00004141"/>
    </source>
</evidence>
<dbReference type="PANTHER" id="PTHR10231">
    <property type="entry name" value="NUCLEOTIDE-SUGAR TRANSMEMBRANE TRANSPORTER"/>
    <property type="match status" value="1"/>
</dbReference>
<keyword evidence="3 6" id="KW-0812">Transmembrane</keyword>
<keyword evidence="4 6" id="KW-1133">Transmembrane helix</keyword>
<dbReference type="EMBL" id="JAHLQT010038275">
    <property type="protein sequence ID" value="KAG7156929.1"/>
    <property type="molecule type" value="Genomic_DNA"/>
</dbReference>
<evidence type="ECO:0000256" key="5">
    <source>
        <dbReference type="ARBA" id="ARBA00023136"/>
    </source>
</evidence>
<evidence type="ECO:0000313" key="8">
    <source>
        <dbReference type="Proteomes" id="UP000747542"/>
    </source>
</evidence>
<accession>A0A8J5JIF4</accession>
<sequence length="316" mass="34379">MTVQVEEIDRLISNKVTENSTTTISTALQNDATTTTTSTSSNATLSTTTHASVSLPPTLTLDRKSDLRKSLVFIVAYLLLEIGKQLSNFGLSRANSEHYPVPSSLLVFLTELTKLTLVLSWAAVVFGRRVTCVQVVGCMLVVGSIPLAKISEVQAGHTSLTSPVILLSQVCAFLSTIASVAVEILLKNDERSFCEQQVWLYVWGCLLGAVALPVQVDLTSLTPLLQSVLESRFLAHQIILAVTSSALAGLCVPFIVRNLDSIAKDYLAALNNLLLSVVMALVFPVHFTLSWLYLLSLAFLLLGIWLYERKVTSCHL</sequence>
<dbReference type="Proteomes" id="UP000747542">
    <property type="component" value="Unassembled WGS sequence"/>
</dbReference>
<keyword evidence="2" id="KW-0813">Transport</keyword>
<protein>
    <submittedName>
        <fullName evidence="7">CMP-sialic acid transporter 4-like 1</fullName>
    </submittedName>
</protein>
<dbReference type="AlphaFoldDB" id="A0A8J5JIF4"/>
<evidence type="ECO:0000256" key="3">
    <source>
        <dbReference type="ARBA" id="ARBA00022692"/>
    </source>
</evidence>
<evidence type="ECO:0000256" key="2">
    <source>
        <dbReference type="ARBA" id="ARBA00022597"/>
    </source>
</evidence>